<organism evidence="1 2">
    <name type="scientific">Xenopus laevis</name>
    <name type="common">African clawed frog</name>
    <dbReference type="NCBI Taxonomy" id="8355"/>
    <lineage>
        <taxon>Eukaryota</taxon>
        <taxon>Metazoa</taxon>
        <taxon>Chordata</taxon>
        <taxon>Craniata</taxon>
        <taxon>Vertebrata</taxon>
        <taxon>Euteleostomi</taxon>
        <taxon>Amphibia</taxon>
        <taxon>Batrachia</taxon>
        <taxon>Anura</taxon>
        <taxon>Pipoidea</taxon>
        <taxon>Pipidae</taxon>
        <taxon>Xenopodinae</taxon>
        <taxon>Xenopus</taxon>
        <taxon>Xenopus</taxon>
    </lineage>
</organism>
<proteinExistence type="predicted"/>
<accession>A0A974H2W0</accession>
<reference evidence="2" key="1">
    <citation type="journal article" date="2016" name="Nature">
        <title>Genome evolution in the allotetraploid frog Xenopus laevis.</title>
        <authorList>
            <person name="Session A.M."/>
            <person name="Uno Y."/>
            <person name="Kwon T."/>
            <person name="Chapman J.A."/>
            <person name="Toyoda A."/>
            <person name="Takahashi S."/>
            <person name="Fukui A."/>
            <person name="Hikosaka A."/>
            <person name="Suzuki A."/>
            <person name="Kondo M."/>
            <person name="van Heeringen S.J."/>
            <person name="Quigley I."/>
            <person name="Heinz S."/>
            <person name="Ogino H."/>
            <person name="Ochi H."/>
            <person name="Hellsten U."/>
            <person name="Lyons J.B."/>
            <person name="Simakov O."/>
            <person name="Putnam N."/>
            <person name="Stites J."/>
            <person name="Kuroki Y."/>
            <person name="Tanaka T."/>
            <person name="Michiue T."/>
            <person name="Watanabe M."/>
            <person name="Bogdanovic O."/>
            <person name="Lister R."/>
            <person name="Georgiou G."/>
            <person name="Paranjpe S.S."/>
            <person name="van Kruijsbergen I."/>
            <person name="Shu S."/>
            <person name="Carlson J."/>
            <person name="Kinoshita T."/>
            <person name="Ohta Y."/>
            <person name="Mawaribuchi S."/>
            <person name="Jenkins J."/>
            <person name="Grimwood J."/>
            <person name="Schmutz J."/>
            <person name="Mitros T."/>
            <person name="Mozaffari S.V."/>
            <person name="Suzuki Y."/>
            <person name="Haramoto Y."/>
            <person name="Yamamoto T.S."/>
            <person name="Takagi C."/>
            <person name="Heald R."/>
            <person name="Miller K."/>
            <person name="Haudenschild C."/>
            <person name="Kitzman J."/>
            <person name="Nakayama T."/>
            <person name="Izutsu Y."/>
            <person name="Robert J."/>
            <person name="Fortriede J."/>
            <person name="Burns K."/>
            <person name="Lotay V."/>
            <person name="Karimi K."/>
            <person name="Yasuoka Y."/>
            <person name="Dichmann D.S."/>
            <person name="Flajnik M.F."/>
            <person name="Houston D.W."/>
            <person name="Shendure J."/>
            <person name="DuPasquier L."/>
            <person name="Vize P.D."/>
            <person name="Zorn A.M."/>
            <person name="Ito M."/>
            <person name="Marcotte E.M."/>
            <person name="Wallingford J.B."/>
            <person name="Ito Y."/>
            <person name="Asashima M."/>
            <person name="Ueno N."/>
            <person name="Matsuda Y."/>
            <person name="Veenstra G.J."/>
            <person name="Fujiyama A."/>
            <person name="Harland R.M."/>
            <person name="Taira M."/>
            <person name="Rokhsar D.S."/>
        </authorList>
    </citation>
    <scope>NUCLEOTIDE SEQUENCE [LARGE SCALE GENOMIC DNA]</scope>
    <source>
        <strain evidence="2">J</strain>
    </source>
</reference>
<evidence type="ECO:0000313" key="2">
    <source>
        <dbReference type="Proteomes" id="UP000694892"/>
    </source>
</evidence>
<protein>
    <submittedName>
        <fullName evidence="1">Uncharacterized protein</fullName>
    </submittedName>
</protein>
<sequence length="115" mass="12907">SELYDSERLPVISTWVCAQTARKSTVSENVLHTHRFLCILPIISLTDQTCLFLGSHICEQLRDNVALTVLVSYSLEISVGVPPPIRALEQQAVLFRAIAKRRLLKSDSFSLFIAH</sequence>
<feature type="non-terminal residue" evidence="1">
    <location>
        <position position="1"/>
    </location>
</feature>
<name>A0A974H2W0_XENLA</name>
<dbReference type="AlphaFoldDB" id="A0A974H2W0"/>
<gene>
    <name evidence="1" type="ORF">XELAEV_18043471mg</name>
</gene>
<evidence type="ECO:0000313" key="1">
    <source>
        <dbReference type="EMBL" id="OCT62390.1"/>
    </source>
</evidence>
<dbReference type="EMBL" id="CM004482">
    <property type="protein sequence ID" value="OCT62390.1"/>
    <property type="molecule type" value="Genomic_DNA"/>
</dbReference>
<dbReference type="Proteomes" id="UP000694892">
    <property type="component" value="Chromosome 9_10L"/>
</dbReference>